<dbReference type="InterPro" id="IPR031818">
    <property type="entry name" value="Hri1"/>
</dbReference>
<dbReference type="InterPro" id="IPR038744">
    <property type="entry name" value="Hri1_N"/>
</dbReference>
<keyword evidence="5" id="KW-0963">Cytoplasm</keyword>
<dbReference type="OrthoDB" id="4045395at2759"/>
<dbReference type="VEuPathDB" id="FungiDB:BON22_3217"/>
<dbReference type="Gene3D" id="2.40.128.310">
    <property type="entry name" value="Protein HRI1, C-terminal domain"/>
    <property type="match status" value="1"/>
</dbReference>
<dbReference type="GO" id="GO:0005634">
    <property type="term" value="C:nucleus"/>
    <property type="evidence" value="ECO:0007669"/>
    <property type="project" value="UniProtKB-SubCell"/>
</dbReference>
<proteinExistence type="inferred from homology"/>
<comment type="similarity">
    <text evidence="3">Belongs to the HRI1 family.</text>
</comment>
<evidence type="ECO:0000256" key="1">
    <source>
        <dbReference type="ARBA" id="ARBA00004123"/>
    </source>
</evidence>
<dbReference type="CDD" id="cd11693">
    <property type="entry name" value="HRI1_C_like"/>
    <property type="match status" value="1"/>
</dbReference>
<comment type="subcellular location">
    <subcellularLocation>
        <location evidence="2">Cytoplasm</location>
    </subcellularLocation>
    <subcellularLocation>
        <location evidence="1">Nucleus</location>
    </subcellularLocation>
</comment>
<name>A0A061B4U2_CYBFA</name>
<evidence type="ECO:0000256" key="3">
    <source>
        <dbReference type="ARBA" id="ARBA00005229"/>
    </source>
</evidence>
<sequence>MSCVSTRISLQWIPEPPHEYTDTLVLTTKGLHFVDIRIKTPLPVDAKGTDANIDWVITGVEHPIEGTSKVEFRHDINSHLKLNHGEAYDVGDFKEIENGDRSETGTMENWNTGVMQKYEEIWRTIDPLASKPDDYVRDVNENSASAPCIAYHLDQDGFLGKCVRIGNFAQGALLNHSTNKVSCVRWFKSENDWSVVFESGDEVTKIPRGEDKEGEVVEVEGLKWKVVESTF</sequence>
<dbReference type="CDD" id="cd11692">
    <property type="entry name" value="HRI1_N_like"/>
    <property type="match status" value="1"/>
</dbReference>
<organism evidence="7">
    <name type="scientific">Cyberlindnera fabianii</name>
    <name type="common">Yeast</name>
    <name type="synonym">Hansenula fabianii</name>
    <dbReference type="NCBI Taxonomy" id="36022"/>
    <lineage>
        <taxon>Eukaryota</taxon>
        <taxon>Fungi</taxon>
        <taxon>Dikarya</taxon>
        <taxon>Ascomycota</taxon>
        <taxon>Saccharomycotina</taxon>
        <taxon>Saccharomycetes</taxon>
        <taxon>Phaffomycetales</taxon>
        <taxon>Phaffomycetaceae</taxon>
        <taxon>Cyberlindnera</taxon>
    </lineage>
</organism>
<dbReference type="PhylomeDB" id="A0A061B4U2"/>
<dbReference type="InterPro" id="IPR043047">
    <property type="entry name" value="Hri1_N_sf"/>
</dbReference>
<accession>A0A061B4U2</accession>
<dbReference type="EMBL" id="LK052895">
    <property type="protein sequence ID" value="CDR42679.1"/>
    <property type="molecule type" value="Genomic_DNA"/>
</dbReference>
<keyword evidence="6" id="KW-0539">Nucleus</keyword>
<evidence type="ECO:0000256" key="2">
    <source>
        <dbReference type="ARBA" id="ARBA00004496"/>
    </source>
</evidence>
<evidence type="ECO:0000256" key="4">
    <source>
        <dbReference type="ARBA" id="ARBA00017063"/>
    </source>
</evidence>
<dbReference type="GO" id="GO:0005737">
    <property type="term" value="C:cytoplasm"/>
    <property type="evidence" value="ECO:0007669"/>
    <property type="project" value="UniProtKB-SubCell"/>
</dbReference>
<protein>
    <recommendedName>
        <fullName evidence="4">Protein HRI1</fullName>
    </recommendedName>
</protein>
<dbReference type="Gene3D" id="2.40.128.320">
    <property type="entry name" value="Protein HRI1, N-terminal domain"/>
    <property type="match status" value="1"/>
</dbReference>
<evidence type="ECO:0000256" key="6">
    <source>
        <dbReference type="ARBA" id="ARBA00023242"/>
    </source>
</evidence>
<evidence type="ECO:0000256" key="5">
    <source>
        <dbReference type="ARBA" id="ARBA00022490"/>
    </source>
</evidence>
<evidence type="ECO:0000313" key="7">
    <source>
        <dbReference type="EMBL" id="CDR42679.1"/>
    </source>
</evidence>
<gene>
    <name evidence="7" type="ORF">CYFA0S_10e01046g</name>
</gene>
<dbReference type="Pfam" id="PF16815">
    <property type="entry name" value="HRI1"/>
    <property type="match status" value="1"/>
</dbReference>
<reference evidence="7" key="1">
    <citation type="journal article" date="2014" name="Genome Announc.">
        <title>Genome sequence of the yeast Cyberlindnera fabianii (Hansenula fabianii).</title>
        <authorList>
            <person name="Freel K.C."/>
            <person name="Sarilar V."/>
            <person name="Neuveglise C."/>
            <person name="Devillers H."/>
            <person name="Friedrich A."/>
            <person name="Schacherer J."/>
        </authorList>
    </citation>
    <scope>NUCLEOTIDE SEQUENCE</scope>
    <source>
        <strain evidence="7">YJS4271</strain>
    </source>
</reference>
<dbReference type="AlphaFoldDB" id="A0A061B4U2"/>